<evidence type="ECO:0000313" key="2">
    <source>
        <dbReference type="Proteomes" id="UP001498398"/>
    </source>
</evidence>
<dbReference type="Proteomes" id="UP001498398">
    <property type="component" value="Unassembled WGS sequence"/>
</dbReference>
<accession>A0ABR1IYM8</accession>
<gene>
    <name evidence="1" type="ORF">VKT23_016331</name>
</gene>
<sequence>MSWDEDPVDAPGQTEVYYAYFHPSQVYNRGSSNSVVLATLEWKANSKAPSGLTISGMKLYSHKPAAGNGFESCQTITSHLTHRRKIDGILMSGAEREFIESVTVGADMYVLAKDEQHTVDTVVRVKLGPDEE</sequence>
<comment type="caution">
    <text evidence="1">The sequence shown here is derived from an EMBL/GenBank/DDBJ whole genome shotgun (WGS) entry which is preliminary data.</text>
</comment>
<protein>
    <submittedName>
        <fullName evidence="1">Uncharacterized protein</fullName>
    </submittedName>
</protein>
<proteinExistence type="predicted"/>
<organism evidence="1 2">
    <name type="scientific">Marasmiellus scandens</name>
    <dbReference type="NCBI Taxonomy" id="2682957"/>
    <lineage>
        <taxon>Eukaryota</taxon>
        <taxon>Fungi</taxon>
        <taxon>Dikarya</taxon>
        <taxon>Basidiomycota</taxon>
        <taxon>Agaricomycotina</taxon>
        <taxon>Agaricomycetes</taxon>
        <taxon>Agaricomycetidae</taxon>
        <taxon>Agaricales</taxon>
        <taxon>Marasmiineae</taxon>
        <taxon>Omphalotaceae</taxon>
        <taxon>Marasmiellus</taxon>
    </lineage>
</organism>
<reference evidence="1 2" key="1">
    <citation type="submission" date="2024-01" db="EMBL/GenBank/DDBJ databases">
        <title>A draft genome for the cacao thread blight pathogen Marasmiellus scandens.</title>
        <authorList>
            <person name="Baruah I.K."/>
            <person name="Leung J."/>
            <person name="Bukari Y."/>
            <person name="Amoako-Attah I."/>
            <person name="Meinhardt L.W."/>
            <person name="Bailey B.A."/>
            <person name="Cohen S.P."/>
        </authorList>
    </citation>
    <scope>NUCLEOTIDE SEQUENCE [LARGE SCALE GENOMIC DNA]</scope>
    <source>
        <strain evidence="1 2">GH-19</strain>
    </source>
</reference>
<dbReference type="EMBL" id="JBANRG010000060">
    <property type="protein sequence ID" value="KAK7442056.1"/>
    <property type="molecule type" value="Genomic_DNA"/>
</dbReference>
<name>A0ABR1IYM8_9AGAR</name>
<keyword evidence="2" id="KW-1185">Reference proteome</keyword>
<evidence type="ECO:0000313" key="1">
    <source>
        <dbReference type="EMBL" id="KAK7442056.1"/>
    </source>
</evidence>